<gene>
    <name evidence="3" type="ORF">JJB74_07815</name>
</gene>
<accession>A0A934SPT7</accession>
<comment type="caution">
    <text evidence="3">The sequence shown here is derived from an EMBL/GenBank/DDBJ whole genome shotgun (WGS) entry which is preliminary data.</text>
</comment>
<dbReference type="Proteomes" id="UP000622890">
    <property type="component" value="Unassembled WGS sequence"/>
</dbReference>
<organism evidence="3 4">
    <name type="scientific">Noviherbaspirillum pedocola</name>
    <dbReference type="NCBI Taxonomy" id="2801341"/>
    <lineage>
        <taxon>Bacteria</taxon>
        <taxon>Pseudomonadati</taxon>
        <taxon>Pseudomonadota</taxon>
        <taxon>Betaproteobacteria</taxon>
        <taxon>Burkholderiales</taxon>
        <taxon>Oxalobacteraceae</taxon>
        <taxon>Noviherbaspirillum</taxon>
    </lineage>
</organism>
<name>A0A934SPT7_9BURK</name>
<evidence type="ECO:0000256" key="1">
    <source>
        <dbReference type="SAM" id="MobiDB-lite"/>
    </source>
</evidence>
<reference evidence="3" key="1">
    <citation type="submission" date="2021-01" db="EMBL/GenBank/DDBJ databases">
        <title>Genome sequence of strain Noviherbaspirillum sp. DKR-6.</title>
        <authorList>
            <person name="Chaudhary D.K."/>
        </authorList>
    </citation>
    <scope>NUCLEOTIDE SEQUENCE</scope>
    <source>
        <strain evidence="3">DKR-6</strain>
    </source>
</reference>
<evidence type="ECO:0000256" key="2">
    <source>
        <dbReference type="SAM" id="SignalP"/>
    </source>
</evidence>
<feature type="chain" id="PRO_5037878411" evidence="2">
    <location>
        <begin position="20"/>
        <end position="120"/>
    </location>
</feature>
<keyword evidence="4" id="KW-1185">Reference proteome</keyword>
<keyword evidence="2" id="KW-0732">Signal</keyword>
<dbReference type="EMBL" id="JAEPBG010000002">
    <property type="protein sequence ID" value="MBK4734506.1"/>
    <property type="molecule type" value="Genomic_DNA"/>
</dbReference>
<evidence type="ECO:0000313" key="3">
    <source>
        <dbReference type="EMBL" id="MBK4734506.1"/>
    </source>
</evidence>
<evidence type="ECO:0000313" key="4">
    <source>
        <dbReference type="Proteomes" id="UP000622890"/>
    </source>
</evidence>
<feature type="compositionally biased region" description="Low complexity" evidence="1">
    <location>
        <begin position="97"/>
        <end position="112"/>
    </location>
</feature>
<dbReference type="AlphaFoldDB" id="A0A934SPT7"/>
<sequence>MKKVWIAIAGIAFAGTALAKLPEPSPEAKAKAAEAKEKAAWTDKVAAYQLCKAQDRTAVYYRKDKNVQPKADAPASAPCQDPGPFVPAAAATAAAPAASATAAATTPTTSAAKPVVEAKK</sequence>
<feature type="signal peptide" evidence="2">
    <location>
        <begin position="1"/>
        <end position="19"/>
    </location>
</feature>
<dbReference type="RefSeq" id="WP_200591249.1">
    <property type="nucleotide sequence ID" value="NZ_JAEPBG010000002.1"/>
</dbReference>
<proteinExistence type="predicted"/>
<protein>
    <submittedName>
        <fullName evidence="3">Uncharacterized protein</fullName>
    </submittedName>
</protein>
<feature type="region of interest" description="Disordered" evidence="1">
    <location>
        <begin position="97"/>
        <end position="120"/>
    </location>
</feature>